<comment type="caution">
    <text evidence="2">The sequence shown here is derived from an EMBL/GenBank/DDBJ whole genome shotgun (WGS) entry which is preliminary data.</text>
</comment>
<organism evidence="2 3">
    <name type="scientific">Paenibacillus endophyticus</name>
    <dbReference type="NCBI Taxonomy" id="1294268"/>
    <lineage>
        <taxon>Bacteria</taxon>
        <taxon>Bacillati</taxon>
        <taxon>Bacillota</taxon>
        <taxon>Bacilli</taxon>
        <taxon>Bacillales</taxon>
        <taxon>Paenibacillaceae</taxon>
        <taxon>Paenibacillus</taxon>
    </lineage>
</organism>
<keyword evidence="1" id="KW-0472">Membrane</keyword>
<protein>
    <submittedName>
        <fullName evidence="2">Uncharacterized protein</fullName>
    </submittedName>
</protein>
<feature type="transmembrane region" description="Helical" evidence="1">
    <location>
        <begin position="29"/>
        <end position="50"/>
    </location>
</feature>
<evidence type="ECO:0000313" key="3">
    <source>
        <dbReference type="Proteomes" id="UP000518605"/>
    </source>
</evidence>
<dbReference type="RefSeq" id="WP_183557418.1">
    <property type="nucleotide sequence ID" value="NZ_CBCSLB010000001.1"/>
</dbReference>
<dbReference type="EMBL" id="JACHXW010000001">
    <property type="protein sequence ID" value="MBB3150088.1"/>
    <property type="molecule type" value="Genomic_DNA"/>
</dbReference>
<dbReference type="AlphaFoldDB" id="A0A7W5C312"/>
<reference evidence="2 3" key="1">
    <citation type="submission" date="2020-08" db="EMBL/GenBank/DDBJ databases">
        <title>Genomic Encyclopedia of Type Strains, Phase III (KMG-III): the genomes of soil and plant-associated and newly described type strains.</title>
        <authorList>
            <person name="Whitman W."/>
        </authorList>
    </citation>
    <scope>NUCLEOTIDE SEQUENCE [LARGE SCALE GENOMIC DNA]</scope>
    <source>
        <strain evidence="2 3">CECT 8234</strain>
    </source>
</reference>
<dbReference type="Proteomes" id="UP000518605">
    <property type="component" value="Unassembled WGS sequence"/>
</dbReference>
<evidence type="ECO:0000313" key="2">
    <source>
        <dbReference type="EMBL" id="MBB3150088.1"/>
    </source>
</evidence>
<keyword evidence="1" id="KW-0812">Transmembrane</keyword>
<accession>A0A7W5C312</accession>
<keyword evidence="3" id="KW-1185">Reference proteome</keyword>
<keyword evidence="1" id="KW-1133">Transmembrane helix</keyword>
<proteinExistence type="predicted"/>
<sequence length="98" mass="10401">MMILIGAALAAGTGLLVWISRQSGMASRIFDGIAVAAAFLFFVTAADALAQTLLHDTVFMTEVHRVLANPVFLTSGAYLGPYVMARIAVLPVYLFGPK</sequence>
<name>A0A7W5C312_9BACL</name>
<feature type="transmembrane region" description="Helical" evidence="1">
    <location>
        <begin position="71"/>
        <end position="95"/>
    </location>
</feature>
<evidence type="ECO:0000256" key="1">
    <source>
        <dbReference type="SAM" id="Phobius"/>
    </source>
</evidence>
<gene>
    <name evidence="2" type="ORF">FHS16_000120</name>
</gene>